<name>A0ABV5VV87_9BACL</name>
<feature type="transmembrane region" description="Helical" evidence="2">
    <location>
        <begin position="201"/>
        <end position="220"/>
    </location>
</feature>
<feature type="transmembrane region" description="Helical" evidence="2">
    <location>
        <begin position="441"/>
        <end position="458"/>
    </location>
</feature>
<dbReference type="InterPro" id="IPR025833">
    <property type="entry name" value="GDYXXLXY"/>
</dbReference>
<comment type="caution">
    <text evidence="4">The sequence shown here is derived from an EMBL/GenBank/DDBJ whole genome shotgun (WGS) entry which is preliminary data.</text>
</comment>
<feature type="transmembrane region" description="Helical" evidence="2">
    <location>
        <begin position="7"/>
        <end position="28"/>
    </location>
</feature>
<accession>A0ABV5VV87</accession>
<dbReference type="Proteomes" id="UP001589619">
    <property type="component" value="Unassembled WGS sequence"/>
</dbReference>
<dbReference type="EMBL" id="JBHMAG010000009">
    <property type="protein sequence ID" value="MFB9752222.1"/>
    <property type="molecule type" value="Genomic_DNA"/>
</dbReference>
<keyword evidence="2" id="KW-0472">Membrane</keyword>
<feature type="compositionally biased region" description="Low complexity" evidence="1">
    <location>
        <begin position="289"/>
        <end position="303"/>
    </location>
</feature>
<reference evidence="4 5" key="1">
    <citation type="submission" date="2024-09" db="EMBL/GenBank/DDBJ databases">
        <authorList>
            <person name="Sun Q."/>
            <person name="Mori K."/>
        </authorList>
    </citation>
    <scope>NUCLEOTIDE SEQUENCE [LARGE SCALE GENOMIC DNA]</scope>
    <source>
        <strain evidence="4 5">JCM 12520</strain>
    </source>
</reference>
<feature type="region of interest" description="Disordered" evidence="1">
    <location>
        <begin position="287"/>
        <end position="308"/>
    </location>
</feature>
<proteinExistence type="predicted"/>
<feature type="domain" description="DUF2157" evidence="3">
    <location>
        <begin position="13"/>
        <end position="115"/>
    </location>
</feature>
<feature type="transmembrane region" description="Helical" evidence="2">
    <location>
        <begin position="178"/>
        <end position="195"/>
    </location>
</feature>
<dbReference type="InterPro" id="IPR018677">
    <property type="entry name" value="DUF2157"/>
</dbReference>
<feature type="transmembrane region" description="Helical" evidence="2">
    <location>
        <begin position="396"/>
        <end position="412"/>
    </location>
</feature>
<dbReference type="RefSeq" id="WP_344911070.1">
    <property type="nucleotide sequence ID" value="NZ_BAAAYO010000010.1"/>
</dbReference>
<feature type="transmembrane region" description="Helical" evidence="2">
    <location>
        <begin position="419"/>
        <end position="435"/>
    </location>
</feature>
<keyword evidence="2" id="KW-0812">Transmembrane</keyword>
<feature type="transmembrane region" description="Helical" evidence="2">
    <location>
        <begin position="227"/>
        <end position="250"/>
    </location>
</feature>
<feature type="transmembrane region" description="Helical" evidence="2">
    <location>
        <begin position="256"/>
        <end position="275"/>
    </location>
</feature>
<keyword evidence="2" id="KW-1133">Transmembrane helix</keyword>
<feature type="transmembrane region" description="Helical" evidence="2">
    <location>
        <begin position="69"/>
        <end position="89"/>
    </location>
</feature>
<feature type="transmembrane region" description="Helical" evidence="2">
    <location>
        <begin position="348"/>
        <end position="365"/>
    </location>
</feature>
<feature type="transmembrane region" description="Helical" evidence="2">
    <location>
        <begin position="470"/>
        <end position="487"/>
    </location>
</feature>
<feature type="transmembrane region" description="Helical" evidence="2">
    <location>
        <begin position="583"/>
        <end position="602"/>
    </location>
</feature>
<evidence type="ECO:0000256" key="1">
    <source>
        <dbReference type="SAM" id="MobiDB-lite"/>
    </source>
</evidence>
<gene>
    <name evidence="4" type="ORF">ACFFNY_11705</name>
</gene>
<evidence type="ECO:0000313" key="5">
    <source>
        <dbReference type="Proteomes" id="UP001589619"/>
    </source>
</evidence>
<sequence length="746" mass="82468">MKTKTIGFNVGYALGSSSLLAALVYFFASNWGYLERWQKLAPMTALIVVLYGLHVWLSFRPNRLFLSRLSLLSCCLAFGIGLALVGQTYNSHADSYSLFAVWFLAAAALSVVVRWQPFYVLAYALAHATYFLYFFPTVGGSDYSEGTVVGIMAVMAAANGLIFGIIQAKRLHSPAIGFLSYSMLMGSAVAMSNSFQFEAYFGWFDAAAVILGAYFTMRFIRSANQPYLLWNGLLAAAFLVMKYVELLVYFDGLETFFVTGLFFVALFIWGGAKWIQYIKSLSPADDSPEAGMETEQGQGQGQESKPRNGAARSMIVRALSIVIIVVGTIVGSITLLGFVLLVTEFEDPEYALTVFGLLASLGMLAARKLNPIFRYTVMAIGLCIGAGTAVAAEFHWLLLAYAAIAAAAFLFGAGLAERLMWFAVTTAIVGVWLEFTLDGETTNVLTILTAAMPVVWLLHRLTADTGLRTALRLSGYYGFLTLFFILTFQAGRYAYDGAYFFIVLACIAIAHRRGDLWAFRIALAFWSLFLMWKYYDTAWKLLHKSWSLALIGCLIMIGAYALERKYLKTVEPVPAEARSRSRMLWIAATVLAALLIVTLQIGRSETIIARGETIYLELQPRDPRSMLQGDYVELRYTAASLPEVLKERLEKQLADGAKVTVVLTRTPSGLSVFKQLREDGYVLLPGESIMNGKWRWNRIEYGIETFFVPEGTGIETERAAKYAEVKVGANGNALLIRLLPELPAAS</sequence>
<evidence type="ECO:0000259" key="3">
    <source>
        <dbReference type="Pfam" id="PF09925"/>
    </source>
</evidence>
<feature type="transmembrane region" description="Helical" evidence="2">
    <location>
        <begin position="315"/>
        <end position="342"/>
    </location>
</feature>
<evidence type="ECO:0000256" key="2">
    <source>
        <dbReference type="SAM" id="Phobius"/>
    </source>
</evidence>
<feature type="transmembrane region" description="Helical" evidence="2">
    <location>
        <begin position="118"/>
        <end position="135"/>
    </location>
</feature>
<protein>
    <submittedName>
        <fullName evidence="4">GDYXXLXY domain-containing protein</fullName>
    </submittedName>
</protein>
<feature type="transmembrane region" description="Helical" evidence="2">
    <location>
        <begin position="541"/>
        <end position="562"/>
    </location>
</feature>
<feature type="transmembrane region" description="Helical" evidence="2">
    <location>
        <begin position="95"/>
        <end position="113"/>
    </location>
</feature>
<organism evidence="4 5">
    <name type="scientific">Paenibacillus hodogayensis</name>
    <dbReference type="NCBI Taxonomy" id="279208"/>
    <lineage>
        <taxon>Bacteria</taxon>
        <taxon>Bacillati</taxon>
        <taxon>Bacillota</taxon>
        <taxon>Bacilli</taxon>
        <taxon>Bacillales</taxon>
        <taxon>Paenibacillaceae</taxon>
        <taxon>Paenibacillus</taxon>
    </lineage>
</organism>
<feature type="transmembrane region" description="Helical" evidence="2">
    <location>
        <begin position="147"/>
        <end position="166"/>
    </location>
</feature>
<feature type="transmembrane region" description="Helical" evidence="2">
    <location>
        <begin position="517"/>
        <end position="535"/>
    </location>
</feature>
<dbReference type="Pfam" id="PF14345">
    <property type="entry name" value="GDYXXLXY"/>
    <property type="match status" value="1"/>
</dbReference>
<dbReference type="Pfam" id="PF09925">
    <property type="entry name" value="DUF2157"/>
    <property type="match status" value="1"/>
</dbReference>
<feature type="transmembrane region" description="Helical" evidence="2">
    <location>
        <begin position="40"/>
        <end position="57"/>
    </location>
</feature>
<keyword evidence="5" id="KW-1185">Reference proteome</keyword>
<evidence type="ECO:0000313" key="4">
    <source>
        <dbReference type="EMBL" id="MFB9752222.1"/>
    </source>
</evidence>